<dbReference type="RefSeq" id="WP_137024082.1">
    <property type="nucleotide sequence ID" value="NZ_SZNT01000278.1"/>
</dbReference>
<evidence type="ECO:0000313" key="2">
    <source>
        <dbReference type="Proteomes" id="UP000309170"/>
    </source>
</evidence>
<dbReference type="SUPFAM" id="SSF56112">
    <property type="entry name" value="Protein kinase-like (PK-like)"/>
    <property type="match status" value="1"/>
</dbReference>
<sequence length="191" mass="22150">MLWPINNGKERIHQPNESTMLSRQEIKAIESWISQIGKFQIYVTAGQKMSAAKKTLKFKYNIIGYGFNRVVYDLNNGYILKVAFSEVGLISNANEAYIYNNCNEEVKKYICPVKEHGTGWIIMKKVDTKVPFAIKEYTKLISLELKFLRYGIIPIDLRLDNVGYNENDEMVVIDYGLFTMDLNSPVLRWFV</sequence>
<proteinExistence type="predicted"/>
<accession>A0A9X8ZF10</accession>
<dbReference type="EMBL" id="SZNT01000278">
    <property type="protein sequence ID" value="TKH09372.1"/>
    <property type="molecule type" value="Genomic_DNA"/>
</dbReference>
<gene>
    <name evidence="1" type="ORF">FC678_17515</name>
</gene>
<comment type="caution">
    <text evidence="1">The sequence shown here is derived from an EMBL/GenBank/DDBJ whole genome shotgun (WGS) entry which is preliminary data.</text>
</comment>
<dbReference type="Proteomes" id="UP000309170">
    <property type="component" value="Unassembled WGS sequence"/>
</dbReference>
<dbReference type="InterPro" id="IPR011009">
    <property type="entry name" value="Kinase-like_dom_sf"/>
</dbReference>
<name>A0A9X8ZF10_9BACI</name>
<protein>
    <submittedName>
        <fullName evidence="1">Uncharacterized protein</fullName>
    </submittedName>
</protein>
<evidence type="ECO:0000313" key="1">
    <source>
        <dbReference type="EMBL" id="TKH09372.1"/>
    </source>
</evidence>
<dbReference type="AlphaFoldDB" id="A0A9X8ZF10"/>
<organism evidence="1 2">
    <name type="scientific">Peribacillus simplex</name>
    <dbReference type="NCBI Taxonomy" id="1478"/>
    <lineage>
        <taxon>Bacteria</taxon>
        <taxon>Bacillati</taxon>
        <taxon>Bacillota</taxon>
        <taxon>Bacilli</taxon>
        <taxon>Bacillales</taxon>
        <taxon>Bacillaceae</taxon>
        <taxon>Peribacillus</taxon>
    </lineage>
</organism>
<reference evidence="1 2" key="1">
    <citation type="journal article" date="2019" name="Environ. Microbiol.">
        <title>An active ?-lactamase is a part of an orchestrated cell wall stress resistance network of Bacillus subtilis and related rhizosphere species.</title>
        <authorList>
            <person name="Bucher T."/>
            <person name="Keren-Paz A."/>
            <person name="Hausser J."/>
            <person name="Olender T."/>
            <person name="Cytryn E."/>
            <person name="Kolodkin-Gal I."/>
        </authorList>
    </citation>
    <scope>NUCLEOTIDE SEQUENCE [LARGE SCALE GENOMIC DNA]</scope>
    <source>
        <strain evidence="1 2">I4</strain>
    </source>
</reference>